<protein>
    <submittedName>
        <fullName evidence="1">Uncharacterized protein</fullName>
    </submittedName>
</protein>
<gene>
    <name evidence="1" type="ORF">DPMN_012138</name>
</gene>
<dbReference type="AlphaFoldDB" id="A0A9D4N598"/>
<reference evidence="1" key="2">
    <citation type="submission" date="2020-11" db="EMBL/GenBank/DDBJ databases">
        <authorList>
            <person name="McCartney M.A."/>
            <person name="Auch B."/>
            <person name="Kono T."/>
            <person name="Mallez S."/>
            <person name="Becker A."/>
            <person name="Gohl D.M."/>
            <person name="Silverstein K.A.T."/>
            <person name="Koren S."/>
            <person name="Bechman K.B."/>
            <person name="Herman A."/>
            <person name="Abrahante J.E."/>
            <person name="Garbe J."/>
        </authorList>
    </citation>
    <scope>NUCLEOTIDE SEQUENCE</scope>
    <source>
        <strain evidence="1">Duluth1</strain>
        <tissue evidence="1">Whole animal</tissue>
    </source>
</reference>
<organism evidence="1 2">
    <name type="scientific">Dreissena polymorpha</name>
    <name type="common">Zebra mussel</name>
    <name type="synonym">Mytilus polymorpha</name>
    <dbReference type="NCBI Taxonomy" id="45954"/>
    <lineage>
        <taxon>Eukaryota</taxon>
        <taxon>Metazoa</taxon>
        <taxon>Spiralia</taxon>
        <taxon>Lophotrochozoa</taxon>
        <taxon>Mollusca</taxon>
        <taxon>Bivalvia</taxon>
        <taxon>Autobranchia</taxon>
        <taxon>Heteroconchia</taxon>
        <taxon>Euheterodonta</taxon>
        <taxon>Imparidentia</taxon>
        <taxon>Neoheterodontei</taxon>
        <taxon>Myida</taxon>
        <taxon>Dreissenoidea</taxon>
        <taxon>Dreissenidae</taxon>
        <taxon>Dreissena</taxon>
    </lineage>
</organism>
<comment type="caution">
    <text evidence="1">The sequence shown here is derived from an EMBL/GenBank/DDBJ whole genome shotgun (WGS) entry which is preliminary data.</text>
</comment>
<proteinExistence type="predicted"/>
<dbReference type="Proteomes" id="UP000828390">
    <property type="component" value="Unassembled WGS sequence"/>
</dbReference>
<sequence>MVTRMDNIGDQHMSRIETIVDSQASAWPNIPVKRNGKRELSSLRQLPIGMVGEKTKG</sequence>
<keyword evidence="2" id="KW-1185">Reference proteome</keyword>
<accession>A0A9D4N598</accession>
<dbReference type="EMBL" id="JAIWYP010000001">
    <property type="protein sequence ID" value="KAH3888113.1"/>
    <property type="molecule type" value="Genomic_DNA"/>
</dbReference>
<evidence type="ECO:0000313" key="1">
    <source>
        <dbReference type="EMBL" id="KAH3888113.1"/>
    </source>
</evidence>
<evidence type="ECO:0000313" key="2">
    <source>
        <dbReference type="Proteomes" id="UP000828390"/>
    </source>
</evidence>
<reference evidence="1" key="1">
    <citation type="journal article" date="2019" name="bioRxiv">
        <title>The Genome of the Zebra Mussel, Dreissena polymorpha: A Resource for Invasive Species Research.</title>
        <authorList>
            <person name="McCartney M.A."/>
            <person name="Auch B."/>
            <person name="Kono T."/>
            <person name="Mallez S."/>
            <person name="Zhang Y."/>
            <person name="Obille A."/>
            <person name="Becker A."/>
            <person name="Abrahante J.E."/>
            <person name="Garbe J."/>
            <person name="Badalamenti J.P."/>
            <person name="Herman A."/>
            <person name="Mangelson H."/>
            <person name="Liachko I."/>
            <person name="Sullivan S."/>
            <person name="Sone E.D."/>
            <person name="Koren S."/>
            <person name="Silverstein K.A.T."/>
            <person name="Beckman K.B."/>
            <person name="Gohl D.M."/>
        </authorList>
    </citation>
    <scope>NUCLEOTIDE SEQUENCE</scope>
    <source>
        <strain evidence="1">Duluth1</strain>
        <tissue evidence="1">Whole animal</tissue>
    </source>
</reference>
<name>A0A9D4N598_DREPO</name>